<dbReference type="RefSeq" id="WP_094407528.1">
    <property type="nucleotide sequence ID" value="NZ_BMJZ01000007.1"/>
</dbReference>
<dbReference type="Gene3D" id="3.40.50.300">
    <property type="entry name" value="P-loop containing nucleotide triphosphate hydrolases"/>
    <property type="match status" value="2"/>
</dbReference>
<dbReference type="PANTHER" id="PTHR43519">
    <property type="entry name" value="ATP-DEPENDENT RNA HELICASE HRPB"/>
    <property type="match status" value="1"/>
</dbReference>
<dbReference type="Proteomes" id="UP000216361">
    <property type="component" value="Unassembled WGS sequence"/>
</dbReference>
<proteinExistence type="predicted"/>
<dbReference type="FunFam" id="3.40.50.300:FF:002125">
    <property type="entry name" value="ATP-dependent helicase HrpB"/>
    <property type="match status" value="1"/>
</dbReference>
<evidence type="ECO:0000259" key="6">
    <source>
        <dbReference type="PROSITE" id="PS51192"/>
    </source>
</evidence>
<dbReference type="GO" id="GO:0016787">
    <property type="term" value="F:hydrolase activity"/>
    <property type="evidence" value="ECO:0007669"/>
    <property type="project" value="UniProtKB-KW"/>
</dbReference>
<dbReference type="InterPro" id="IPR010225">
    <property type="entry name" value="HrpB"/>
</dbReference>
<gene>
    <name evidence="8" type="primary">hrpB</name>
    <name evidence="8" type="ORF">CHR90_03145</name>
</gene>
<dbReference type="EMBL" id="NOXS01000025">
    <property type="protein sequence ID" value="OYQ20946.1"/>
    <property type="molecule type" value="Genomic_DNA"/>
</dbReference>
<sequence length="833" mass="90179">MDLPIEPLLPDLLTALAQEGRAVLQAPPGAGKTTRVPLALLGADWRGDGKIVMLEPRRIAARAAAQRMAAQIGETVGETIGYRVRLDSKVSAKTRVEVVTEGLFLRQIQDDPELSGVAAVLFDEFHERNADSDLALALALETRAALRDDLRLLVMSATLDGAGVAALLDAAPLLTSDGRAHPVETRYLGRPDRLEPGVAAAVRQALREEAEGDLLAFLPGTGEIRRTAAALEGSLPETVDLLTLAGELSFADQDRALRAAASGRRKVVLSTAIAETSVTLDGTRIVIDAGLSRRPSFDPATGMSRLETVCVSAAAAEQRRGRAGRQRPGVCYRLWAEAEQRGLLPFHPPEIESADLAPLALELASWGAEAKDLRWLTPPPAPALARARALLADLGALGADGRITPHGQAMTKLGAHPRLAHLMLKGREMGDGALACLLAALLGDRDPIRPRGGARSTDLIHRLDLLIGAENHPDLDRKAAAAIRQQATQFRRQIGVRPDERLDTRDAGRLLALAYPDRIAQRRGPPGQFRLSSGQGALLPLEDPQSTTPLLAVASLDGDRANARIFLAAPLTEADVEALFPSRMEDRDSVSWDKAQNAVAARRQRRFGALVFADKPIPNPPADLVRAGLLEGIRQIGLHCLPWSDAAETLRQRVAFARRTTGEDWPDWSDDALLATLEDWLGPHLDGRSRLSHLDNLPLAQILREALPWEQQRALDRLAPTHIDVPTGSQVAVDYSGDEPVLAVRLQEMFGLAETPRLGDGRAPVLLHLLSPARRPLAVTRDLAGFWKGAYAEVRKDMRGQYPRHVWPEDPLAADPTTRTKKALDREAKAKGR</sequence>
<feature type="domain" description="Helicase C-terminal" evidence="7">
    <location>
        <begin position="201"/>
        <end position="367"/>
    </location>
</feature>
<dbReference type="SMART" id="SM00490">
    <property type="entry name" value="HELICc"/>
    <property type="match status" value="1"/>
</dbReference>
<dbReference type="InterPro" id="IPR007502">
    <property type="entry name" value="Helicase-assoc_dom"/>
</dbReference>
<dbReference type="Gene3D" id="1.20.120.1080">
    <property type="match status" value="1"/>
</dbReference>
<dbReference type="PIRSF" id="PIRSF005496">
    <property type="entry name" value="ATP_hel_hrpB"/>
    <property type="match status" value="1"/>
</dbReference>
<dbReference type="AlphaFoldDB" id="A0A255XVE7"/>
<evidence type="ECO:0000313" key="9">
    <source>
        <dbReference type="Proteomes" id="UP000216361"/>
    </source>
</evidence>
<evidence type="ECO:0000259" key="7">
    <source>
        <dbReference type="PROSITE" id="PS51194"/>
    </source>
</evidence>
<dbReference type="InterPro" id="IPR001650">
    <property type="entry name" value="Helicase_C-like"/>
</dbReference>
<keyword evidence="4" id="KW-0067">ATP-binding</keyword>
<dbReference type="GO" id="GO:0005524">
    <property type="term" value="F:ATP binding"/>
    <property type="evidence" value="ECO:0007669"/>
    <property type="project" value="UniProtKB-KW"/>
</dbReference>
<dbReference type="Pfam" id="PF00270">
    <property type="entry name" value="DEAD"/>
    <property type="match status" value="1"/>
</dbReference>
<dbReference type="InterPro" id="IPR027417">
    <property type="entry name" value="P-loop_NTPase"/>
</dbReference>
<dbReference type="Pfam" id="PF08482">
    <property type="entry name" value="HrpB_C"/>
    <property type="match status" value="1"/>
</dbReference>
<dbReference type="SMART" id="SM00847">
    <property type="entry name" value="HA2"/>
    <property type="match status" value="1"/>
</dbReference>
<keyword evidence="1" id="KW-0547">Nucleotide-binding</keyword>
<dbReference type="PANTHER" id="PTHR43519:SF1">
    <property type="entry name" value="ATP-DEPENDENT RNA HELICASE HRPB"/>
    <property type="match status" value="1"/>
</dbReference>
<protein>
    <submittedName>
        <fullName evidence="8">ATP-dependent helicase HrpB</fullName>
    </submittedName>
</protein>
<feature type="compositionally biased region" description="Basic and acidic residues" evidence="5">
    <location>
        <begin position="822"/>
        <end position="833"/>
    </location>
</feature>
<dbReference type="NCBIfam" id="TIGR01970">
    <property type="entry name" value="DEAH_box_HrpB"/>
    <property type="match status" value="1"/>
</dbReference>
<feature type="region of interest" description="Disordered" evidence="5">
    <location>
        <begin position="807"/>
        <end position="833"/>
    </location>
</feature>
<keyword evidence="3 8" id="KW-0347">Helicase</keyword>
<keyword evidence="9" id="KW-1185">Reference proteome</keyword>
<dbReference type="CDD" id="cd18791">
    <property type="entry name" value="SF2_C_RHA"/>
    <property type="match status" value="1"/>
</dbReference>
<dbReference type="SMART" id="SM00487">
    <property type="entry name" value="DEXDc"/>
    <property type="match status" value="1"/>
</dbReference>
<dbReference type="PROSITE" id="PS51192">
    <property type="entry name" value="HELICASE_ATP_BIND_1"/>
    <property type="match status" value="1"/>
</dbReference>
<evidence type="ECO:0000256" key="3">
    <source>
        <dbReference type="ARBA" id="ARBA00022806"/>
    </source>
</evidence>
<dbReference type="InterPro" id="IPR014001">
    <property type="entry name" value="Helicase_ATP-bd"/>
</dbReference>
<evidence type="ECO:0000256" key="5">
    <source>
        <dbReference type="SAM" id="MobiDB-lite"/>
    </source>
</evidence>
<keyword evidence="2" id="KW-0378">Hydrolase</keyword>
<feature type="domain" description="Helicase ATP-binding" evidence="6">
    <location>
        <begin position="13"/>
        <end position="177"/>
    </location>
</feature>
<evidence type="ECO:0000256" key="1">
    <source>
        <dbReference type="ARBA" id="ARBA00022741"/>
    </source>
</evidence>
<dbReference type="InterPro" id="IPR049614">
    <property type="entry name" value="HrpB_DEXH"/>
</dbReference>
<dbReference type="Pfam" id="PF24473">
    <property type="entry name" value="CON_HrpB"/>
    <property type="match status" value="1"/>
</dbReference>
<dbReference type="InterPro" id="IPR011545">
    <property type="entry name" value="DEAD/DEAH_box_helicase_dom"/>
</dbReference>
<dbReference type="PROSITE" id="PS51194">
    <property type="entry name" value="HELICASE_CTER"/>
    <property type="match status" value="1"/>
</dbReference>
<evidence type="ECO:0000256" key="4">
    <source>
        <dbReference type="ARBA" id="ARBA00022840"/>
    </source>
</evidence>
<evidence type="ECO:0000313" key="8">
    <source>
        <dbReference type="EMBL" id="OYQ20946.1"/>
    </source>
</evidence>
<accession>A0A255XVE7</accession>
<name>A0A255XVE7_9PROT</name>
<reference evidence="8 9" key="1">
    <citation type="submission" date="2017-07" db="EMBL/GenBank/DDBJ databases">
        <title>Elstera cyanobacteriorum sp. nov., a novel bacterium isolated from cyanobacterial aggregates in a eutrophic lake.</title>
        <authorList>
            <person name="Cai H."/>
        </authorList>
    </citation>
    <scope>NUCLEOTIDE SEQUENCE [LARGE SCALE GENOMIC DNA]</scope>
    <source>
        <strain evidence="8 9">TH019</strain>
    </source>
</reference>
<dbReference type="OrthoDB" id="9805617at2"/>
<dbReference type="InterPro" id="IPR013689">
    <property type="entry name" value="RNA_helicase_ATP-dep_HrpB_C"/>
</dbReference>
<organism evidence="8 9">
    <name type="scientific">Elstera cyanobacteriorum</name>
    <dbReference type="NCBI Taxonomy" id="2022747"/>
    <lineage>
        <taxon>Bacteria</taxon>
        <taxon>Pseudomonadati</taxon>
        <taxon>Pseudomonadota</taxon>
        <taxon>Alphaproteobacteria</taxon>
        <taxon>Rhodospirillales</taxon>
        <taxon>Rhodospirillaceae</taxon>
        <taxon>Elstera</taxon>
    </lineage>
</organism>
<dbReference type="CDD" id="cd17990">
    <property type="entry name" value="DEXHc_HrpB"/>
    <property type="match status" value="1"/>
</dbReference>
<dbReference type="InterPro" id="IPR056329">
    <property type="entry name" value="CON_HrpB"/>
</dbReference>
<evidence type="ECO:0000256" key="2">
    <source>
        <dbReference type="ARBA" id="ARBA00022801"/>
    </source>
</evidence>
<dbReference type="GO" id="GO:0003676">
    <property type="term" value="F:nucleic acid binding"/>
    <property type="evidence" value="ECO:0007669"/>
    <property type="project" value="InterPro"/>
</dbReference>
<dbReference type="Pfam" id="PF00271">
    <property type="entry name" value="Helicase_C"/>
    <property type="match status" value="1"/>
</dbReference>
<comment type="caution">
    <text evidence="8">The sequence shown here is derived from an EMBL/GenBank/DDBJ whole genome shotgun (WGS) entry which is preliminary data.</text>
</comment>
<dbReference type="SUPFAM" id="SSF52540">
    <property type="entry name" value="P-loop containing nucleoside triphosphate hydrolases"/>
    <property type="match status" value="1"/>
</dbReference>
<dbReference type="GO" id="GO:0004386">
    <property type="term" value="F:helicase activity"/>
    <property type="evidence" value="ECO:0007669"/>
    <property type="project" value="UniProtKB-KW"/>
</dbReference>